<evidence type="ECO:0000256" key="4">
    <source>
        <dbReference type="ARBA" id="ARBA00022763"/>
    </source>
</evidence>
<dbReference type="GO" id="GO:0005524">
    <property type="term" value="F:ATP binding"/>
    <property type="evidence" value="ECO:0007669"/>
    <property type="project" value="UniProtKB-KW"/>
</dbReference>
<protein>
    <recommendedName>
        <fullName evidence="2">DNA repair protein RecN</fullName>
    </recommendedName>
    <alternativeName>
        <fullName evidence="7">Recombination protein N</fullName>
    </alternativeName>
</protein>
<dbReference type="InterPro" id="IPR027417">
    <property type="entry name" value="P-loop_NTPase"/>
</dbReference>
<proteinExistence type="inferred from homology"/>
<evidence type="ECO:0000256" key="7">
    <source>
        <dbReference type="ARBA" id="ARBA00033408"/>
    </source>
</evidence>
<dbReference type="GeneID" id="4999881"/>
<dbReference type="OrthoDB" id="1938215at2759"/>
<dbReference type="GO" id="GO:0006281">
    <property type="term" value="P:DNA repair"/>
    <property type="evidence" value="ECO:0007669"/>
    <property type="project" value="UniProtKB-KW"/>
</dbReference>
<dbReference type="PANTHER" id="PTHR11059:SF0">
    <property type="entry name" value="DNA REPAIR PROTEIN RECN"/>
    <property type="match status" value="1"/>
</dbReference>
<organism evidence="8 9">
    <name type="scientific">Ostreococcus lucimarinus (strain CCE9901)</name>
    <dbReference type="NCBI Taxonomy" id="436017"/>
    <lineage>
        <taxon>Eukaryota</taxon>
        <taxon>Viridiplantae</taxon>
        <taxon>Chlorophyta</taxon>
        <taxon>Mamiellophyceae</taxon>
        <taxon>Mamiellales</taxon>
        <taxon>Bathycoccaceae</taxon>
        <taxon>Ostreococcus</taxon>
    </lineage>
</organism>
<accession>A4RR07</accession>
<feature type="non-terminal residue" evidence="8">
    <location>
        <position position="146"/>
    </location>
</feature>
<evidence type="ECO:0000256" key="5">
    <source>
        <dbReference type="ARBA" id="ARBA00022840"/>
    </source>
</evidence>
<evidence type="ECO:0000256" key="1">
    <source>
        <dbReference type="ARBA" id="ARBA00009441"/>
    </source>
</evidence>
<keyword evidence="5" id="KW-0067">ATP-binding</keyword>
<evidence type="ECO:0000313" key="8">
    <source>
        <dbReference type="EMBL" id="ABO93775.1"/>
    </source>
</evidence>
<keyword evidence="6" id="KW-0234">DNA repair</keyword>
<keyword evidence="3" id="KW-0547">Nucleotide-binding</keyword>
<dbReference type="Gramene" id="ABO93775">
    <property type="protein sequence ID" value="ABO93775"/>
    <property type="gene ID" value="OSTLU_10514"/>
</dbReference>
<dbReference type="GO" id="GO:0006310">
    <property type="term" value="P:DNA recombination"/>
    <property type="evidence" value="ECO:0007669"/>
    <property type="project" value="InterPro"/>
</dbReference>
<dbReference type="KEGG" id="olu:OSTLU_10514"/>
<name>A4RR07_OSTLU</name>
<evidence type="ECO:0000256" key="3">
    <source>
        <dbReference type="ARBA" id="ARBA00022741"/>
    </source>
</evidence>
<dbReference type="InterPro" id="IPR004604">
    <property type="entry name" value="DNA_recomb/repair_RecN"/>
</dbReference>
<dbReference type="AlphaFoldDB" id="A4RR07"/>
<dbReference type="Gene3D" id="3.40.50.300">
    <property type="entry name" value="P-loop containing nucleotide triphosphate hydrolases"/>
    <property type="match status" value="1"/>
</dbReference>
<evidence type="ECO:0000256" key="2">
    <source>
        <dbReference type="ARBA" id="ARBA00021315"/>
    </source>
</evidence>
<reference evidence="8 9" key="1">
    <citation type="journal article" date="2007" name="Proc. Natl. Acad. Sci. U.S.A.">
        <title>The tiny eukaryote Ostreococcus provides genomic insights into the paradox of plankton speciation.</title>
        <authorList>
            <person name="Palenik B."/>
            <person name="Grimwood J."/>
            <person name="Aerts A."/>
            <person name="Rouze P."/>
            <person name="Salamov A."/>
            <person name="Putnam N."/>
            <person name="Dupont C."/>
            <person name="Jorgensen R."/>
            <person name="Derelle E."/>
            <person name="Rombauts S."/>
            <person name="Zhou K."/>
            <person name="Otillar R."/>
            <person name="Merchant S.S."/>
            <person name="Podell S."/>
            <person name="Gaasterland T."/>
            <person name="Napoli C."/>
            <person name="Gendler K."/>
            <person name="Manuell A."/>
            <person name="Tai V."/>
            <person name="Vallon O."/>
            <person name="Piganeau G."/>
            <person name="Jancek S."/>
            <person name="Heijde M."/>
            <person name="Jabbari K."/>
            <person name="Bowler C."/>
            <person name="Lohr M."/>
            <person name="Robbens S."/>
            <person name="Werner G."/>
            <person name="Dubchak I."/>
            <person name="Pazour G.J."/>
            <person name="Ren Q."/>
            <person name="Paulsen I."/>
            <person name="Delwiche C."/>
            <person name="Schmutz J."/>
            <person name="Rokhsar D."/>
            <person name="Van de Peer Y."/>
            <person name="Moreau H."/>
            <person name="Grigoriev I.V."/>
        </authorList>
    </citation>
    <scope>NUCLEOTIDE SEQUENCE [LARGE SCALE GENOMIC DNA]</scope>
    <source>
        <strain evidence="8 9">CCE9901</strain>
    </source>
</reference>
<gene>
    <name evidence="8" type="ORF">OSTLU_10514</name>
</gene>
<keyword evidence="4" id="KW-0227">DNA damage</keyword>
<feature type="non-terminal residue" evidence="8">
    <location>
        <position position="1"/>
    </location>
</feature>
<dbReference type="Proteomes" id="UP000001568">
    <property type="component" value="Chromosome 1"/>
</dbReference>
<dbReference type="HOGENOM" id="CLU_018297_2_0_1"/>
<dbReference type="SUPFAM" id="SSF52540">
    <property type="entry name" value="P-loop containing nucleoside triphosphate hydrolases"/>
    <property type="match status" value="1"/>
</dbReference>
<dbReference type="PANTHER" id="PTHR11059">
    <property type="entry name" value="DNA REPAIR PROTEIN RECN"/>
    <property type="match status" value="1"/>
</dbReference>
<dbReference type="EMBL" id="CP000581">
    <property type="protein sequence ID" value="ABO93775.1"/>
    <property type="molecule type" value="Genomic_DNA"/>
</dbReference>
<sequence length="146" mass="15476">GLDRATFLLAAGQNEPLRPMASIASGGEKARLMLALKMAPVMTDDYASTRANRELASGGISVFDEVDSGVGGRVGARIGHALRRLTTTGSQQVLCVTHLPQVAACGDTHLIVSKSPDDDADGRTTIDIRRIDSRDSRVEEISQMLG</sequence>
<comment type="similarity">
    <text evidence="1">Belongs to the RecN family.</text>
</comment>
<dbReference type="STRING" id="436017.A4RR07"/>
<evidence type="ECO:0000313" key="9">
    <source>
        <dbReference type="Proteomes" id="UP000001568"/>
    </source>
</evidence>
<evidence type="ECO:0000256" key="6">
    <source>
        <dbReference type="ARBA" id="ARBA00023204"/>
    </source>
</evidence>
<dbReference type="RefSeq" id="XP_001415483.1">
    <property type="nucleotide sequence ID" value="XM_001415446.1"/>
</dbReference>
<keyword evidence="9" id="KW-1185">Reference proteome</keyword>